<gene>
    <name evidence="2" type="ORF">GCM10022223_64640</name>
</gene>
<dbReference type="GO" id="GO:0016787">
    <property type="term" value="F:hydrolase activity"/>
    <property type="evidence" value="ECO:0007669"/>
    <property type="project" value="UniProtKB-KW"/>
</dbReference>
<protein>
    <submittedName>
        <fullName evidence="2">Alpha/beta hydrolase</fullName>
    </submittedName>
</protein>
<dbReference type="InterPro" id="IPR029058">
    <property type="entry name" value="AB_hydrolase_fold"/>
</dbReference>
<keyword evidence="2" id="KW-0378">Hydrolase</keyword>
<feature type="domain" description="Alpha/beta hydrolase fold-3" evidence="1">
    <location>
        <begin position="69"/>
        <end position="276"/>
    </location>
</feature>
<dbReference type="EMBL" id="BAAAZO010000012">
    <property type="protein sequence ID" value="GAA3637049.1"/>
    <property type="molecule type" value="Genomic_DNA"/>
</dbReference>
<dbReference type="Gene3D" id="3.40.50.1820">
    <property type="entry name" value="alpha/beta hydrolase"/>
    <property type="match status" value="1"/>
</dbReference>
<evidence type="ECO:0000259" key="1">
    <source>
        <dbReference type="Pfam" id="PF07859"/>
    </source>
</evidence>
<dbReference type="RefSeq" id="WP_231481660.1">
    <property type="nucleotide sequence ID" value="NZ_BAAAZO010000012.1"/>
</dbReference>
<dbReference type="Pfam" id="PF07859">
    <property type="entry name" value="Abhydrolase_3"/>
    <property type="match status" value="1"/>
</dbReference>
<organism evidence="2 3">
    <name type="scientific">Kineosporia mesophila</name>
    <dbReference type="NCBI Taxonomy" id="566012"/>
    <lineage>
        <taxon>Bacteria</taxon>
        <taxon>Bacillati</taxon>
        <taxon>Actinomycetota</taxon>
        <taxon>Actinomycetes</taxon>
        <taxon>Kineosporiales</taxon>
        <taxon>Kineosporiaceae</taxon>
        <taxon>Kineosporia</taxon>
    </lineage>
</organism>
<dbReference type="PANTHER" id="PTHR23025">
    <property type="entry name" value="TRIACYLGLYCEROL LIPASE"/>
    <property type="match status" value="1"/>
</dbReference>
<evidence type="ECO:0000313" key="3">
    <source>
        <dbReference type="Proteomes" id="UP001501074"/>
    </source>
</evidence>
<dbReference type="Proteomes" id="UP001501074">
    <property type="component" value="Unassembled WGS sequence"/>
</dbReference>
<name>A0ABP7APQ3_9ACTN</name>
<sequence>MSRQQRQAIDALMRAPRIPPVTVEELREGFAAARASMPVPDGVHTSPVVLGPRPALRVDPPGDPAPGAILYLHGGGFVAGSPRTSLTMTANLVASTGIPAFSLDYRLAPEHPFPAAVDDTLAAYQALLKTVPLPGGGSHAQIAVVGDSAGGNLAVTTCLGARAGGLPMPEAVVTFSAGLDFTYSGSSMRTKEGIDPLFTRAKLRAGLAPYVGHADPEHPLLSPALTADVTGFPPALLQVGTNEVLLDDSVRMAARLRDAGVDVVLDVVADVPHVFQAFAGTLDEADEALQRAARFIAQYL</sequence>
<comment type="caution">
    <text evidence="2">The sequence shown here is derived from an EMBL/GenBank/DDBJ whole genome shotgun (WGS) entry which is preliminary data.</text>
</comment>
<accession>A0ABP7APQ3</accession>
<dbReference type="PANTHER" id="PTHR23025:SF3">
    <property type="entry name" value="HORMONE-SENSITIVE LIPASE"/>
    <property type="match status" value="1"/>
</dbReference>
<evidence type="ECO:0000313" key="2">
    <source>
        <dbReference type="EMBL" id="GAA3637049.1"/>
    </source>
</evidence>
<keyword evidence="3" id="KW-1185">Reference proteome</keyword>
<reference evidence="3" key="1">
    <citation type="journal article" date="2019" name="Int. J. Syst. Evol. Microbiol.">
        <title>The Global Catalogue of Microorganisms (GCM) 10K type strain sequencing project: providing services to taxonomists for standard genome sequencing and annotation.</title>
        <authorList>
            <consortium name="The Broad Institute Genomics Platform"/>
            <consortium name="The Broad Institute Genome Sequencing Center for Infectious Disease"/>
            <person name="Wu L."/>
            <person name="Ma J."/>
        </authorList>
    </citation>
    <scope>NUCLEOTIDE SEQUENCE [LARGE SCALE GENOMIC DNA]</scope>
    <source>
        <strain evidence="3">JCM 16902</strain>
    </source>
</reference>
<dbReference type="SUPFAM" id="SSF53474">
    <property type="entry name" value="alpha/beta-Hydrolases"/>
    <property type="match status" value="1"/>
</dbReference>
<dbReference type="InterPro" id="IPR013094">
    <property type="entry name" value="AB_hydrolase_3"/>
</dbReference>
<proteinExistence type="predicted"/>